<organism evidence="1 2">
    <name type="scientific">Dentiscutata erythropus</name>
    <dbReference type="NCBI Taxonomy" id="1348616"/>
    <lineage>
        <taxon>Eukaryota</taxon>
        <taxon>Fungi</taxon>
        <taxon>Fungi incertae sedis</taxon>
        <taxon>Mucoromycota</taxon>
        <taxon>Glomeromycotina</taxon>
        <taxon>Glomeromycetes</taxon>
        <taxon>Diversisporales</taxon>
        <taxon>Gigasporaceae</taxon>
        <taxon>Dentiscutata</taxon>
    </lineage>
</organism>
<feature type="non-terminal residue" evidence="1">
    <location>
        <position position="1"/>
    </location>
</feature>
<protein>
    <submittedName>
        <fullName evidence="1">5688_t:CDS:1</fullName>
    </submittedName>
</protein>
<accession>A0A9N8WB74</accession>
<comment type="caution">
    <text evidence="1">The sequence shown here is derived from an EMBL/GenBank/DDBJ whole genome shotgun (WGS) entry which is preliminary data.</text>
</comment>
<gene>
    <name evidence="1" type="ORF">DERYTH_LOCUS1753</name>
</gene>
<evidence type="ECO:0000313" key="1">
    <source>
        <dbReference type="EMBL" id="CAG8477364.1"/>
    </source>
</evidence>
<dbReference type="Proteomes" id="UP000789405">
    <property type="component" value="Unassembled WGS sequence"/>
</dbReference>
<evidence type="ECO:0000313" key="2">
    <source>
        <dbReference type="Proteomes" id="UP000789405"/>
    </source>
</evidence>
<reference evidence="1" key="1">
    <citation type="submission" date="2021-06" db="EMBL/GenBank/DDBJ databases">
        <authorList>
            <person name="Kallberg Y."/>
            <person name="Tangrot J."/>
            <person name="Rosling A."/>
        </authorList>
    </citation>
    <scope>NUCLEOTIDE SEQUENCE</scope>
    <source>
        <strain evidence="1">MA453B</strain>
    </source>
</reference>
<keyword evidence="2" id="KW-1185">Reference proteome</keyword>
<sequence>SILLEIVSLLNYASRQKPQSISEFFEILFENNWCNMLNSLKNLNSLKISNSFSNLPDLPNFIKLLYSPIPTKSLQLSALLPGNNLSPLLLISASIINSNSINFC</sequence>
<proteinExistence type="predicted"/>
<name>A0A9N8WB74_9GLOM</name>
<dbReference type="EMBL" id="CAJVPY010000510">
    <property type="protein sequence ID" value="CAG8477364.1"/>
    <property type="molecule type" value="Genomic_DNA"/>
</dbReference>
<dbReference type="AlphaFoldDB" id="A0A9N8WB74"/>